<feature type="compositionally biased region" description="Polar residues" evidence="1">
    <location>
        <begin position="558"/>
        <end position="586"/>
    </location>
</feature>
<name>F8ERN2_ZYMMT</name>
<feature type="compositionally biased region" description="Polar residues" evidence="1">
    <location>
        <begin position="409"/>
        <end position="457"/>
    </location>
</feature>
<dbReference type="CDD" id="cd17470">
    <property type="entry name" value="T3SS_Flik_C"/>
    <property type="match status" value="1"/>
</dbReference>
<dbReference type="AlphaFoldDB" id="F8ERN2"/>
<feature type="compositionally biased region" description="Low complexity" evidence="1">
    <location>
        <begin position="242"/>
        <end position="251"/>
    </location>
</feature>
<evidence type="ECO:0000256" key="1">
    <source>
        <dbReference type="SAM" id="MobiDB-lite"/>
    </source>
</evidence>
<feature type="region of interest" description="Disordered" evidence="1">
    <location>
        <begin position="872"/>
        <end position="927"/>
    </location>
</feature>
<feature type="region of interest" description="Disordered" evidence="1">
    <location>
        <begin position="713"/>
        <end position="732"/>
    </location>
</feature>
<feature type="region of interest" description="Disordered" evidence="1">
    <location>
        <begin position="403"/>
        <end position="457"/>
    </location>
</feature>
<dbReference type="Gene3D" id="3.30.750.140">
    <property type="match status" value="1"/>
</dbReference>
<evidence type="ECO:0000313" key="4">
    <source>
        <dbReference type="Proteomes" id="UP000000491"/>
    </source>
</evidence>
<feature type="compositionally biased region" description="Polar residues" evidence="1">
    <location>
        <begin position="716"/>
        <end position="732"/>
    </location>
</feature>
<dbReference type="KEGG" id="zmp:Zymop_0588"/>
<gene>
    <name evidence="3" type="ordered locus">Zymop_0588</name>
</gene>
<feature type="compositionally biased region" description="Polar residues" evidence="1">
    <location>
        <begin position="503"/>
        <end position="513"/>
    </location>
</feature>
<dbReference type="RefSeq" id="WP_013933889.1">
    <property type="nucleotide sequence ID" value="NC_015709.1"/>
</dbReference>
<dbReference type="InterPro" id="IPR021136">
    <property type="entry name" value="Flagellar_hook_control-like_C"/>
</dbReference>
<feature type="region of interest" description="Disordered" evidence="1">
    <location>
        <begin position="536"/>
        <end position="586"/>
    </location>
</feature>
<feature type="region of interest" description="Disordered" evidence="1">
    <location>
        <begin position="214"/>
        <end position="251"/>
    </location>
</feature>
<sequence length="927" mass="95226">MTDITPIVASTSPLSSNSVLGGSKKAAKAESQFSDMLNFVQTTSSSKNTVQMAAAYKTVALSMTGKDTSQQNNDVQNTSKITAAALQKTADTMAGKNNTSSLQGKNTPQLKNTKTTNLVNSTSSDEKDEDQEDDASSSSSSEENIPLVKAMPKDSADLLASVGVHVENEEDSETSGASASWLSAKEDDAAQGAIALVKAANYSAIAAPVISKNNNAASSPVDSLTKDEKILDEDSDSKETVSDTISDTSSGDISSLTAALAASPAILTAVQTIIARQNDTSQNAGTEASASMQAVASSSNIATIPNAPIAPSGIIQGASVDNEASKTPTVPFAVSMNAAIGNSATLNTSSSIQNSNPQFLIGNDTVSLGTKNISTSDPKTALTLRSDVDQASISTLTSVLKARADSEGSKQPNNDTGDASSLSTLSQRFSVKNTPSAVSTSATNTEPKSLLTTQSVGNGPSFLQSDSINLTVQPAIAQTLASNLTASSSTSPKDVAAAGGNLPTAQSTVSSEQLTDNSAVATATNSVQSAIAQTSASTLSASSTNSPKDVAAAGGNPPTAQSTLSSAQLPDNSAVATASNVPSEISSTQPSEVVSLTAAVANQLQGNGQLKAATHATSRKSNRDTINARDISVSQSDTRQSTDKTATVQTAALSKTENLSSQNSYIGELNSAVATPASGQGAGNSENAVNIATNGTDLRSASVSTHDNTKVAALSDDSTPKTTLTVDSTAPNISSQSANHSFATDVATATSLNISNNTNKIDNNTMISGGVSDNHDQMAVNNQLDLEHQTIWLDQLTRDIAQASGQNTNLTFNLHPDHLGMLHVSLQSGTDGLAVHMTASSEAAQSIIANARHDLVDEARAQGVQITHTQVDLSSQTMSQGSGQSGQQNQQNTDQRFSQSVPTVNNTLNEKPDDDFAEEHKNRARYA</sequence>
<feature type="compositionally biased region" description="Polar residues" evidence="1">
    <location>
        <begin position="900"/>
        <end position="909"/>
    </location>
</feature>
<reference evidence="3 4" key="1">
    <citation type="journal article" date="2011" name="J. Bacteriol.">
        <title>Genome sequence of the ethanol-producing Zymomonas mobilis subsp. pomaceae lectotype strain ATCC 29192.</title>
        <authorList>
            <person name="Kouvelis V.N."/>
            <person name="Davenport K.W."/>
            <person name="Brettin T.S."/>
            <person name="Bruce D."/>
            <person name="Detter C."/>
            <person name="Han C.S."/>
            <person name="Nolan M."/>
            <person name="Tapia R."/>
            <person name="Damoulaki A."/>
            <person name="Kyrpides N.C."/>
            <person name="Typas M.A."/>
            <person name="Pappas K.M."/>
        </authorList>
    </citation>
    <scope>NUCLEOTIDE SEQUENCE [LARGE SCALE GENOMIC DNA]</scope>
    <source>
        <strain evidence="4">ATCC 29192 / DSM 22645 / JCM 10191 / CCUG 17912 / NBRC 13757 / NCIMB 11200 / NRRL B-4491 / Barker I</strain>
    </source>
</reference>
<feature type="compositionally biased region" description="Polar residues" evidence="1">
    <location>
        <begin position="8"/>
        <end position="20"/>
    </location>
</feature>
<dbReference type="Pfam" id="PF02120">
    <property type="entry name" value="Flg_hook"/>
    <property type="match status" value="1"/>
</dbReference>
<dbReference type="STRING" id="579138.Zymop_0588"/>
<feature type="compositionally biased region" description="Low complexity" evidence="1">
    <location>
        <begin position="536"/>
        <end position="546"/>
    </location>
</feature>
<feature type="compositionally biased region" description="Polar residues" evidence="1">
    <location>
        <begin position="632"/>
        <end position="646"/>
    </location>
</feature>
<protein>
    <recommendedName>
        <fullName evidence="2">Flagellar hook-length control protein-like C-terminal domain-containing protein</fullName>
    </recommendedName>
</protein>
<dbReference type="eggNOG" id="COG3144">
    <property type="taxonomic scope" value="Bacteria"/>
</dbReference>
<evidence type="ECO:0000313" key="3">
    <source>
        <dbReference type="EMBL" id="AEI37490.1"/>
    </source>
</evidence>
<dbReference type="Proteomes" id="UP000000491">
    <property type="component" value="Chromosome"/>
</dbReference>
<evidence type="ECO:0000259" key="2">
    <source>
        <dbReference type="Pfam" id="PF02120"/>
    </source>
</evidence>
<feature type="domain" description="Flagellar hook-length control protein-like C-terminal" evidence="2">
    <location>
        <begin position="799"/>
        <end position="877"/>
    </location>
</feature>
<feature type="compositionally biased region" description="Low complexity" evidence="1">
    <location>
        <begin position="874"/>
        <end position="899"/>
    </location>
</feature>
<dbReference type="InterPro" id="IPR038610">
    <property type="entry name" value="FliK-like_C_sf"/>
</dbReference>
<dbReference type="PATRIC" id="fig|579138.3.peg.620"/>
<feature type="compositionally biased region" description="Polar residues" evidence="1">
    <location>
        <begin position="95"/>
        <end position="120"/>
    </location>
</feature>
<feature type="region of interest" description="Disordered" evidence="1">
    <location>
        <begin position="609"/>
        <end position="646"/>
    </location>
</feature>
<feature type="region of interest" description="Disordered" evidence="1">
    <location>
        <begin position="1"/>
        <end position="21"/>
    </location>
</feature>
<feature type="region of interest" description="Disordered" evidence="1">
    <location>
        <begin position="94"/>
        <end position="148"/>
    </location>
</feature>
<feature type="compositionally biased region" description="Acidic residues" evidence="1">
    <location>
        <begin position="126"/>
        <end position="135"/>
    </location>
</feature>
<feature type="region of interest" description="Disordered" evidence="1">
    <location>
        <begin position="486"/>
        <end position="513"/>
    </location>
</feature>
<proteinExistence type="predicted"/>
<dbReference type="EMBL" id="CP002865">
    <property type="protein sequence ID" value="AEI37490.1"/>
    <property type="molecule type" value="Genomic_DNA"/>
</dbReference>
<organism evidence="3 4">
    <name type="scientific">Zymomonas mobilis subsp. pomaceae (strain ATCC 29192 / DSM 22645 / JCM 10191 / CCUG 17912 / NBRC 13757 / NCIMB 11200 / NRRL B-4491 / Barker I)</name>
    <dbReference type="NCBI Taxonomy" id="579138"/>
    <lineage>
        <taxon>Bacteria</taxon>
        <taxon>Pseudomonadati</taxon>
        <taxon>Pseudomonadota</taxon>
        <taxon>Alphaproteobacteria</taxon>
        <taxon>Sphingomonadales</taxon>
        <taxon>Zymomonadaceae</taxon>
        <taxon>Zymomonas</taxon>
    </lineage>
</organism>
<dbReference type="HOGENOM" id="CLU_019130_0_0_5"/>
<accession>F8ERN2</accession>